<organism evidence="1 2">
    <name type="scientific">Halococcus dombrowskii</name>
    <dbReference type="NCBI Taxonomy" id="179637"/>
    <lineage>
        <taxon>Archaea</taxon>
        <taxon>Methanobacteriati</taxon>
        <taxon>Methanobacteriota</taxon>
        <taxon>Stenosarchaea group</taxon>
        <taxon>Halobacteria</taxon>
        <taxon>Halobacteriales</taxon>
        <taxon>Halococcaceae</taxon>
        <taxon>Halococcus</taxon>
    </lineage>
</organism>
<reference evidence="1" key="2">
    <citation type="submission" date="2023-12" db="EMBL/GenBank/DDBJ databases">
        <authorList>
            <person name="Sun Q."/>
            <person name="Inoue M."/>
        </authorList>
    </citation>
    <scope>NUCLEOTIDE SEQUENCE</scope>
    <source>
        <strain evidence="1">JCM 12289</strain>
    </source>
</reference>
<proteinExistence type="predicted"/>
<gene>
    <name evidence="1" type="ORF">GCM10008985_01420</name>
</gene>
<accession>A0AAV3SCM7</accession>
<dbReference type="EMBL" id="BAAADN010000002">
    <property type="protein sequence ID" value="GAA0449677.1"/>
    <property type="molecule type" value="Genomic_DNA"/>
</dbReference>
<evidence type="ECO:0000313" key="1">
    <source>
        <dbReference type="EMBL" id="GAA0449677.1"/>
    </source>
</evidence>
<sequence>MRSIDDDELTAMFVIGKQLATHRLEAISEFIGMKFVEGPPERRPIRDVLWLSVVESLSKRMIALKTAFEGVEGVALELPQDKCGSSFGRD</sequence>
<name>A0AAV3SCM7_HALDO</name>
<comment type="caution">
    <text evidence="1">The sequence shown here is derived from an EMBL/GenBank/DDBJ whole genome shotgun (WGS) entry which is preliminary data.</text>
</comment>
<dbReference type="AlphaFoldDB" id="A0AAV3SCM7"/>
<dbReference type="Proteomes" id="UP001500962">
    <property type="component" value="Unassembled WGS sequence"/>
</dbReference>
<evidence type="ECO:0000313" key="2">
    <source>
        <dbReference type="Proteomes" id="UP001500962"/>
    </source>
</evidence>
<evidence type="ECO:0008006" key="3">
    <source>
        <dbReference type="Google" id="ProtNLM"/>
    </source>
</evidence>
<reference evidence="1" key="1">
    <citation type="journal article" date="2014" name="Int. J. Syst. Evol. Microbiol.">
        <title>Complete genome sequence of Corynebacterium casei LMG S-19264T (=DSM 44701T), isolated from a smear-ripened cheese.</title>
        <authorList>
            <consortium name="US DOE Joint Genome Institute (JGI-PGF)"/>
            <person name="Walter F."/>
            <person name="Albersmeier A."/>
            <person name="Kalinowski J."/>
            <person name="Ruckert C."/>
        </authorList>
    </citation>
    <scope>NUCLEOTIDE SEQUENCE</scope>
    <source>
        <strain evidence="1">JCM 12289</strain>
    </source>
</reference>
<protein>
    <recommendedName>
        <fullName evidence="3">Transposase</fullName>
    </recommendedName>
</protein>